<dbReference type="Proteomes" id="UP000053621">
    <property type="component" value="Unassembled WGS sequence"/>
</dbReference>
<feature type="compositionally biased region" description="Acidic residues" evidence="4">
    <location>
        <begin position="52"/>
        <end position="67"/>
    </location>
</feature>
<evidence type="ECO:0000313" key="6">
    <source>
        <dbReference type="EMBL" id="POG55507.1"/>
    </source>
</evidence>
<dbReference type="RefSeq" id="WP_058566487.1">
    <property type="nucleotide sequence ID" value="NZ_LOPW02000010.1"/>
</dbReference>
<dbReference type="OrthoDB" id="304381at2157"/>
<dbReference type="SUPFAM" id="SSF53807">
    <property type="entry name" value="Helical backbone' metal receptor"/>
    <property type="match status" value="1"/>
</dbReference>
<organism evidence="6 7">
    <name type="scientific">Haloferax marisrubri</name>
    <dbReference type="NCBI Taxonomy" id="1544719"/>
    <lineage>
        <taxon>Archaea</taxon>
        <taxon>Methanobacteriati</taxon>
        <taxon>Methanobacteriota</taxon>
        <taxon>Stenosarchaea group</taxon>
        <taxon>Halobacteria</taxon>
        <taxon>Halobacteriales</taxon>
        <taxon>Haloferacaceae</taxon>
        <taxon>Haloferax</taxon>
    </lineage>
</organism>
<evidence type="ECO:0000256" key="4">
    <source>
        <dbReference type="SAM" id="MobiDB-lite"/>
    </source>
</evidence>
<dbReference type="Gene3D" id="3.40.50.1980">
    <property type="entry name" value="Nitrogenase molybdenum iron protein domain"/>
    <property type="match status" value="2"/>
</dbReference>
<dbReference type="PANTHER" id="PTHR30532">
    <property type="entry name" value="IRON III DICITRATE-BINDING PERIPLASMIC PROTEIN"/>
    <property type="match status" value="1"/>
</dbReference>
<gene>
    <name evidence="6" type="ORF">AUR65_008835</name>
</gene>
<protein>
    <submittedName>
        <fullName evidence="6">ABC transporter substrate-binding protein</fullName>
    </submittedName>
</protein>
<feature type="domain" description="Fe/B12 periplasmic-binding" evidence="5">
    <location>
        <begin position="88"/>
        <end position="383"/>
    </location>
</feature>
<dbReference type="PROSITE" id="PS51318">
    <property type="entry name" value="TAT"/>
    <property type="match status" value="1"/>
</dbReference>
<proteinExistence type="predicted"/>
<dbReference type="InterPro" id="IPR006311">
    <property type="entry name" value="TAT_signal"/>
</dbReference>
<dbReference type="Pfam" id="PF01497">
    <property type="entry name" value="Peripla_BP_2"/>
    <property type="match status" value="1"/>
</dbReference>
<comment type="caution">
    <text evidence="6">The sequence shown here is derived from an EMBL/GenBank/DDBJ whole genome shotgun (WGS) entry which is preliminary data.</text>
</comment>
<feature type="region of interest" description="Disordered" evidence="4">
    <location>
        <begin position="34"/>
        <end position="72"/>
    </location>
</feature>
<evidence type="ECO:0000313" key="7">
    <source>
        <dbReference type="Proteomes" id="UP000053621"/>
    </source>
</evidence>
<dbReference type="PANTHER" id="PTHR30532:SF1">
    <property type="entry name" value="IRON(3+)-HYDROXAMATE-BINDING PROTEIN FHUD"/>
    <property type="match status" value="1"/>
</dbReference>
<keyword evidence="2" id="KW-0813">Transport</keyword>
<evidence type="ECO:0000256" key="1">
    <source>
        <dbReference type="ARBA" id="ARBA00004196"/>
    </source>
</evidence>
<evidence type="ECO:0000256" key="2">
    <source>
        <dbReference type="ARBA" id="ARBA00022448"/>
    </source>
</evidence>
<dbReference type="PROSITE" id="PS51257">
    <property type="entry name" value="PROKAR_LIPOPROTEIN"/>
    <property type="match status" value="1"/>
</dbReference>
<keyword evidence="7" id="KW-1185">Reference proteome</keyword>
<accession>A0A2P4NQT2</accession>
<dbReference type="EMBL" id="LOPW02000010">
    <property type="protein sequence ID" value="POG55507.1"/>
    <property type="molecule type" value="Genomic_DNA"/>
</dbReference>
<dbReference type="InterPro" id="IPR002491">
    <property type="entry name" value="ABC_transptr_periplasmic_BD"/>
</dbReference>
<evidence type="ECO:0000256" key="3">
    <source>
        <dbReference type="ARBA" id="ARBA00022729"/>
    </source>
</evidence>
<evidence type="ECO:0000259" key="5">
    <source>
        <dbReference type="PROSITE" id="PS50983"/>
    </source>
</evidence>
<feature type="compositionally biased region" description="Low complexity" evidence="4">
    <location>
        <begin position="37"/>
        <end position="51"/>
    </location>
</feature>
<name>A0A2P4NQT2_9EURY</name>
<reference evidence="6" key="1">
    <citation type="submission" date="2017-08" db="EMBL/GenBank/DDBJ databases">
        <title>Haloferax marisrubri sp. nov., isolated from the Discovery deep brine-seawater interface in the Red Sea.</title>
        <authorList>
            <person name="Zhang G."/>
            <person name="Stingl U."/>
        </authorList>
    </citation>
    <scope>NUCLEOTIDE SEQUENCE [LARGE SCALE GENOMIC DNA]</scope>
    <source>
        <strain evidence="6">SB3</strain>
    </source>
</reference>
<keyword evidence="3" id="KW-0732">Signal</keyword>
<dbReference type="PROSITE" id="PS50983">
    <property type="entry name" value="FE_B12_PBP"/>
    <property type="match status" value="1"/>
</dbReference>
<dbReference type="AlphaFoldDB" id="A0A2P4NQT2"/>
<dbReference type="InterPro" id="IPR051313">
    <property type="entry name" value="Bact_iron-sidero_bind"/>
</dbReference>
<sequence length="416" mass="46401">MRETDENTGPTRRDYLTYGGALLGGGVLAGCAGQSGGDATTTATETATATETETEATETATETETDDSSYTAELSPVGTVTLDEPPTNVFTHFPWFPDMASALGQGDTVNNLWWDGTVAGLEYFTAGFDDFEIEWADAAGEYGFTKEKLYELDSDLHLVDPAWVSTQDNWNQADIDEVADNIGPWFGNYYSNFNSTPPEEWADGYEYYDLWDLFERVGSLYGERERYEALQSVRDDQLTTIEDGLPPESERPTAAYLSISTDLSSIYLLRLNAPGYWNAHTRPLGAVDAFGDEEFTGPFQEVDMEALLEADPDVILALWTVTETFDFDGLKQNLQDDPVGRELAAVQNDRVYPQGTRWQGPLMNLFQTEMTAKQLYPDQFGEWPTYEDGDDYPDFGADEQLFDHGRVEEIVTGENL</sequence>
<comment type="subcellular location">
    <subcellularLocation>
        <location evidence="1">Cell envelope</location>
    </subcellularLocation>
</comment>